<dbReference type="RefSeq" id="WP_272004572.1">
    <property type="nucleotide sequence ID" value="NZ_JAQNDN010000019.1"/>
</dbReference>
<comment type="caution">
    <text evidence="1">The sequence shown here is derived from an EMBL/GenBank/DDBJ whole genome shotgun (WGS) entry which is preliminary data.</text>
</comment>
<name>A0ABT5BEZ0_9BACT</name>
<sequence>METSGATADGWGPNAAYVLCPFELSQVVCTPRTPEVRFTGDELEFLPAMVWTGDALIVGLRRDSAPNGERWAVGKTVDATAELSVLWELPTKTYPDALLAAGGELFVVAGSRSSEYTGGLFRLHPDGSHERLLETPYSGLRYTRTHPLVLAGGMIYGRMTDTALGWEGRPTRIPPGGGELEVFDFVTQFYGLVDGAFIGFERNLGPPPCDHGADCTPPLLSLALRRYDLATGAVSEIQPKICITGNPGYRPSSSLIRPVDGVGVHDGGLVIDDGALVDIGFDGSHRVIAAVADGIDDATLHAGAIYFVSGQTFPAEVEYRALRRVSLQGGVVEELARFDGPGNLEIGAFDGEHVFVGHQGSDGLALLRIAL</sequence>
<organism evidence="1 2">
    <name type="scientific">Nannocystis radixulma</name>
    <dbReference type="NCBI Taxonomy" id="2995305"/>
    <lineage>
        <taxon>Bacteria</taxon>
        <taxon>Pseudomonadati</taxon>
        <taxon>Myxococcota</taxon>
        <taxon>Polyangia</taxon>
        <taxon>Nannocystales</taxon>
        <taxon>Nannocystaceae</taxon>
        <taxon>Nannocystis</taxon>
    </lineage>
</organism>
<reference evidence="1 2" key="1">
    <citation type="submission" date="2022-11" db="EMBL/GenBank/DDBJ databases">
        <title>Minimal conservation of predation-associated metabolite biosynthetic gene clusters underscores biosynthetic potential of Myxococcota including descriptions for ten novel species: Archangium lansinium sp. nov., Myxococcus landrumus sp. nov., Nannocystis bai.</title>
        <authorList>
            <person name="Ahearne A."/>
            <person name="Stevens C."/>
            <person name="Dowd S."/>
        </authorList>
    </citation>
    <scope>NUCLEOTIDE SEQUENCE [LARGE SCALE GENOMIC DNA]</scope>
    <source>
        <strain evidence="1 2">NCELM</strain>
    </source>
</reference>
<evidence type="ECO:0000313" key="2">
    <source>
        <dbReference type="Proteomes" id="UP001217838"/>
    </source>
</evidence>
<gene>
    <name evidence="1" type="ORF">POL58_33130</name>
</gene>
<dbReference type="EMBL" id="JAQNDN010000019">
    <property type="protein sequence ID" value="MDC0672642.1"/>
    <property type="molecule type" value="Genomic_DNA"/>
</dbReference>
<keyword evidence="2" id="KW-1185">Reference proteome</keyword>
<dbReference type="Proteomes" id="UP001217838">
    <property type="component" value="Unassembled WGS sequence"/>
</dbReference>
<evidence type="ECO:0000313" key="1">
    <source>
        <dbReference type="EMBL" id="MDC0672642.1"/>
    </source>
</evidence>
<protein>
    <submittedName>
        <fullName evidence="1">Uncharacterized protein</fullName>
    </submittedName>
</protein>
<proteinExistence type="predicted"/>
<accession>A0ABT5BEZ0</accession>